<accession>D5RFW3</accession>
<evidence type="ECO:0000313" key="1">
    <source>
        <dbReference type="EMBL" id="EFG94295.1"/>
    </source>
</evidence>
<dbReference type="EMBL" id="ADVK01000059">
    <property type="protein sequence ID" value="EFG94295.1"/>
    <property type="molecule type" value="Genomic_DNA"/>
</dbReference>
<comment type="caution">
    <text evidence="1">The sequence shown here is derived from an EMBL/GenBank/DDBJ whole genome shotgun (WGS) entry which is preliminary data.</text>
</comment>
<name>D5RFW3_FUSN2</name>
<evidence type="ECO:0000313" key="2">
    <source>
        <dbReference type="Proteomes" id="UP000003643"/>
    </source>
</evidence>
<reference evidence="1 2" key="1">
    <citation type="submission" date="2010-04" db="EMBL/GenBank/DDBJ databases">
        <authorList>
            <person name="Qin X."/>
            <person name="Bachman B."/>
            <person name="Battles P."/>
            <person name="Bell A."/>
            <person name="Bess C."/>
            <person name="Bickham C."/>
            <person name="Chaboub L."/>
            <person name="Chen D."/>
            <person name="Coyle M."/>
            <person name="Deiros D.R."/>
            <person name="Dinh H."/>
            <person name="Forbes L."/>
            <person name="Fowler G."/>
            <person name="Francisco L."/>
            <person name="Fu Q."/>
            <person name="Gubbala S."/>
            <person name="Hale W."/>
            <person name="Han Y."/>
            <person name="Hemphill L."/>
            <person name="Highlander S.K."/>
            <person name="Hirani K."/>
            <person name="Hogues M."/>
            <person name="Jackson L."/>
            <person name="Jakkamsetti A."/>
            <person name="Javaid M."/>
            <person name="Jiang H."/>
            <person name="Korchina V."/>
            <person name="Kovar C."/>
            <person name="Lara F."/>
            <person name="Lee S."/>
            <person name="Mata R."/>
            <person name="Mathew T."/>
            <person name="Moen C."/>
            <person name="Morales K."/>
            <person name="Munidasa M."/>
            <person name="Nazareth L."/>
            <person name="Ngo R."/>
            <person name="Nguyen L."/>
            <person name="Okwuonu G."/>
            <person name="Ongeri F."/>
            <person name="Patil S."/>
            <person name="Petrosino J."/>
            <person name="Pham C."/>
            <person name="Pham P."/>
            <person name="Pu L.-L."/>
            <person name="Puazo M."/>
            <person name="Raj R."/>
            <person name="Reid J."/>
            <person name="Rouhana J."/>
            <person name="Saada N."/>
            <person name="Shang Y."/>
            <person name="Simmons D."/>
            <person name="Thornton R."/>
            <person name="Warren J."/>
            <person name="Weissenberger G."/>
            <person name="Zhang J."/>
            <person name="Zhang L."/>
            <person name="Zhou C."/>
            <person name="Zhu D."/>
            <person name="Muzny D."/>
            <person name="Worley K."/>
            <person name="Gibbs R."/>
        </authorList>
    </citation>
    <scope>NUCLEOTIDE SEQUENCE [LARGE SCALE GENOMIC DNA]</scope>
    <source>
        <strain evidence="2">ATCC 23726 / VPI 4351</strain>
    </source>
</reference>
<sequence>MLLELKSRFLTLFVILIMLKNYPLEAYKGINGVSLYMKQLNNKTVQDEIFSYLSTDNTLFMMFMDQDYPDSEDFYKK</sequence>
<gene>
    <name evidence="1" type="ORF">HMPREF0397_2098</name>
</gene>
<dbReference type="AlphaFoldDB" id="D5RFW3"/>
<proteinExistence type="predicted"/>
<dbReference type="Proteomes" id="UP000003643">
    <property type="component" value="Unassembled WGS sequence"/>
</dbReference>
<organism evidence="1 2">
    <name type="scientific">Fusobacterium nucleatum subsp. nucleatum (strain ATCC 23726 / VPI 4351)</name>
    <dbReference type="NCBI Taxonomy" id="525283"/>
    <lineage>
        <taxon>Bacteria</taxon>
        <taxon>Fusobacteriati</taxon>
        <taxon>Fusobacteriota</taxon>
        <taxon>Fusobacteriia</taxon>
        <taxon>Fusobacteriales</taxon>
        <taxon>Fusobacteriaceae</taxon>
        <taxon>Fusobacterium</taxon>
    </lineage>
</organism>
<protein>
    <submittedName>
        <fullName evidence="1">Uncharacterized protein</fullName>
    </submittedName>
</protein>